<keyword evidence="1" id="KW-1133">Transmembrane helix</keyword>
<keyword evidence="1" id="KW-0812">Transmembrane</keyword>
<accession>A0A6C0EYU8</accession>
<keyword evidence="1" id="KW-0472">Membrane</keyword>
<organism evidence="2">
    <name type="scientific">viral metagenome</name>
    <dbReference type="NCBI Taxonomy" id="1070528"/>
    <lineage>
        <taxon>unclassified sequences</taxon>
        <taxon>metagenomes</taxon>
        <taxon>organismal metagenomes</taxon>
    </lineage>
</organism>
<reference evidence="2" key="1">
    <citation type="journal article" date="2020" name="Nature">
        <title>Giant virus diversity and host interactions through global metagenomics.</title>
        <authorList>
            <person name="Schulz F."/>
            <person name="Roux S."/>
            <person name="Paez-Espino D."/>
            <person name="Jungbluth S."/>
            <person name="Walsh D.A."/>
            <person name="Denef V.J."/>
            <person name="McMahon K.D."/>
            <person name="Konstantinidis K.T."/>
            <person name="Eloe-Fadrosh E.A."/>
            <person name="Kyrpides N.C."/>
            <person name="Woyke T."/>
        </authorList>
    </citation>
    <scope>NUCLEOTIDE SEQUENCE</scope>
    <source>
        <strain evidence="2">GVMAG-M-3300009161-52</strain>
    </source>
</reference>
<feature type="transmembrane region" description="Helical" evidence="1">
    <location>
        <begin position="12"/>
        <end position="35"/>
    </location>
</feature>
<name>A0A6C0EYU8_9ZZZZ</name>
<evidence type="ECO:0008006" key="3">
    <source>
        <dbReference type="Google" id="ProtNLM"/>
    </source>
</evidence>
<protein>
    <recommendedName>
        <fullName evidence="3">CPW-WPC domain-containing protein</fullName>
    </recommendedName>
</protein>
<sequence>MSNNNTEIRKSTYNSSTVMIIIAILILAFIIIYLYNTYKNFKANLLATTATNAGATCPDYWDSIGKGKCQNTNSLGSCSNTPGANIVDFSGEIFTNLNTGNYSKCKFAKSCNVSWSNIDRLC</sequence>
<evidence type="ECO:0000256" key="1">
    <source>
        <dbReference type="SAM" id="Phobius"/>
    </source>
</evidence>
<dbReference type="EMBL" id="MN738979">
    <property type="protein sequence ID" value="QHT33861.1"/>
    <property type="molecule type" value="Genomic_DNA"/>
</dbReference>
<dbReference type="AlphaFoldDB" id="A0A6C0EYU8"/>
<evidence type="ECO:0000313" key="2">
    <source>
        <dbReference type="EMBL" id="QHT33861.1"/>
    </source>
</evidence>
<proteinExistence type="predicted"/>